<dbReference type="InterPro" id="IPR011701">
    <property type="entry name" value="MFS"/>
</dbReference>
<keyword evidence="3" id="KW-1003">Cell membrane</keyword>
<feature type="transmembrane region" description="Helical" evidence="7">
    <location>
        <begin position="57"/>
        <end position="80"/>
    </location>
</feature>
<dbReference type="AlphaFoldDB" id="A0A7Y9I996"/>
<keyword evidence="9" id="KW-1185">Reference proteome</keyword>
<organism evidence="8 9">
    <name type="scientific">Microlunatus parietis</name>
    <dbReference type="NCBI Taxonomy" id="682979"/>
    <lineage>
        <taxon>Bacteria</taxon>
        <taxon>Bacillati</taxon>
        <taxon>Actinomycetota</taxon>
        <taxon>Actinomycetes</taxon>
        <taxon>Propionibacteriales</taxon>
        <taxon>Propionibacteriaceae</taxon>
        <taxon>Microlunatus</taxon>
    </lineage>
</organism>
<dbReference type="Gene3D" id="1.20.1250.20">
    <property type="entry name" value="MFS general substrate transporter like domains"/>
    <property type="match status" value="1"/>
</dbReference>
<gene>
    <name evidence="8" type="ORF">BKA15_004013</name>
</gene>
<feature type="transmembrane region" description="Helical" evidence="7">
    <location>
        <begin position="189"/>
        <end position="208"/>
    </location>
</feature>
<keyword evidence="2" id="KW-0813">Transport</keyword>
<dbReference type="EMBL" id="JACCBU010000001">
    <property type="protein sequence ID" value="NYE72684.1"/>
    <property type="molecule type" value="Genomic_DNA"/>
</dbReference>
<feature type="transmembrane region" description="Helical" evidence="7">
    <location>
        <begin position="332"/>
        <end position="354"/>
    </location>
</feature>
<dbReference type="InterPro" id="IPR050171">
    <property type="entry name" value="MFS_Transporters"/>
</dbReference>
<dbReference type="PANTHER" id="PTHR23517">
    <property type="entry name" value="RESISTANCE PROTEIN MDTM, PUTATIVE-RELATED-RELATED"/>
    <property type="match status" value="1"/>
</dbReference>
<evidence type="ECO:0000313" key="8">
    <source>
        <dbReference type="EMBL" id="NYE72684.1"/>
    </source>
</evidence>
<evidence type="ECO:0000256" key="6">
    <source>
        <dbReference type="ARBA" id="ARBA00023136"/>
    </source>
</evidence>
<evidence type="ECO:0000256" key="1">
    <source>
        <dbReference type="ARBA" id="ARBA00004651"/>
    </source>
</evidence>
<keyword evidence="4 7" id="KW-0812">Transmembrane</keyword>
<keyword evidence="6 7" id="KW-0472">Membrane</keyword>
<feature type="transmembrane region" description="Helical" evidence="7">
    <location>
        <begin position="236"/>
        <end position="261"/>
    </location>
</feature>
<protein>
    <submittedName>
        <fullName evidence="8">MFS family permease</fullName>
    </submittedName>
</protein>
<dbReference type="PANTHER" id="PTHR23517:SF2">
    <property type="entry name" value="MULTIDRUG RESISTANCE PROTEIN MDTH"/>
    <property type="match status" value="1"/>
</dbReference>
<name>A0A7Y9I996_9ACTN</name>
<evidence type="ECO:0000256" key="4">
    <source>
        <dbReference type="ARBA" id="ARBA00022692"/>
    </source>
</evidence>
<evidence type="ECO:0000256" key="7">
    <source>
        <dbReference type="SAM" id="Phobius"/>
    </source>
</evidence>
<evidence type="ECO:0000256" key="3">
    <source>
        <dbReference type="ARBA" id="ARBA00022475"/>
    </source>
</evidence>
<feature type="transmembrane region" description="Helical" evidence="7">
    <location>
        <begin position="92"/>
        <end position="114"/>
    </location>
</feature>
<proteinExistence type="predicted"/>
<dbReference type="PRINTS" id="PR01035">
    <property type="entry name" value="TCRTETA"/>
</dbReference>
<reference evidence="8 9" key="1">
    <citation type="submission" date="2020-07" db="EMBL/GenBank/DDBJ databases">
        <title>Sequencing the genomes of 1000 actinobacteria strains.</title>
        <authorList>
            <person name="Klenk H.-P."/>
        </authorList>
    </citation>
    <scope>NUCLEOTIDE SEQUENCE [LARGE SCALE GENOMIC DNA]</scope>
    <source>
        <strain evidence="8 9">DSM 22083</strain>
    </source>
</reference>
<dbReference type="InterPro" id="IPR001958">
    <property type="entry name" value="Tet-R_TetA/multi-R_MdtG-like"/>
</dbReference>
<dbReference type="GO" id="GO:0022857">
    <property type="term" value="F:transmembrane transporter activity"/>
    <property type="evidence" value="ECO:0007669"/>
    <property type="project" value="InterPro"/>
</dbReference>
<feature type="transmembrane region" description="Helical" evidence="7">
    <location>
        <begin position="302"/>
        <end position="326"/>
    </location>
</feature>
<dbReference type="SUPFAM" id="SSF103473">
    <property type="entry name" value="MFS general substrate transporter"/>
    <property type="match status" value="1"/>
</dbReference>
<accession>A0A7Y9I996</accession>
<feature type="transmembrane region" description="Helical" evidence="7">
    <location>
        <begin position="158"/>
        <end position="183"/>
    </location>
</feature>
<feature type="transmembrane region" description="Helical" evidence="7">
    <location>
        <begin position="120"/>
        <end position="146"/>
    </location>
</feature>
<evidence type="ECO:0000256" key="5">
    <source>
        <dbReference type="ARBA" id="ARBA00022989"/>
    </source>
</evidence>
<sequence length="424" mass="43313">MRRSPLPTQQRFSLTRLLGLPSIRGHLPLVLALCIDAIGTGLAGPLVLLYLTTVVGLPVATAGLVVTGSGVLSLAVPAVAAAVAGRFTPRTIVIFALILQSIGMAGLLLAVLPAGRALPILVSCCLLTAVGGRAFWSSIFALIADAADAAGSAGKESWFALSGMTQGVGFAVGALIAGALLIIPGSLPYVIALAANSVSMIAAAVLLARDPGHARRPAPATGDDHESGRVHRDGPYLLLIGANTLFAFCSTILAVGLPLYVVHGLDAPAWLIGPLLAMNTVIGATCQGLAVRATSRFRRIRVLVVAGLIWAAWGVVTAVLGLAPVWLVIPGLIISVLVYSIAELIHAPVSMGLASDAAPQASRAGYLSWFQYSFALATIAAPGAFAVAFAAAPELPWLITSLIGLLGCAAILVAGRGLAPRLRR</sequence>
<comment type="subcellular location">
    <subcellularLocation>
        <location evidence="1">Cell membrane</location>
        <topology evidence="1">Multi-pass membrane protein</topology>
    </subcellularLocation>
</comment>
<evidence type="ECO:0000313" key="9">
    <source>
        <dbReference type="Proteomes" id="UP000569914"/>
    </source>
</evidence>
<dbReference type="Proteomes" id="UP000569914">
    <property type="component" value="Unassembled WGS sequence"/>
</dbReference>
<dbReference type="GO" id="GO:0005886">
    <property type="term" value="C:plasma membrane"/>
    <property type="evidence" value="ECO:0007669"/>
    <property type="project" value="UniProtKB-SubCell"/>
</dbReference>
<feature type="transmembrane region" description="Helical" evidence="7">
    <location>
        <begin position="29"/>
        <end position="51"/>
    </location>
</feature>
<comment type="caution">
    <text evidence="8">The sequence shown here is derived from an EMBL/GenBank/DDBJ whole genome shotgun (WGS) entry which is preliminary data.</text>
</comment>
<feature type="transmembrane region" description="Helical" evidence="7">
    <location>
        <begin position="397"/>
        <end position="419"/>
    </location>
</feature>
<feature type="transmembrane region" description="Helical" evidence="7">
    <location>
        <begin position="267"/>
        <end position="290"/>
    </location>
</feature>
<dbReference type="InterPro" id="IPR036259">
    <property type="entry name" value="MFS_trans_sf"/>
</dbReference>
<dbReference type="Pfam" id="PF07690">
    <property type="entry name" value="MFS_1"/>
    <property type="match status" value="1"/>
</dbReference>
<dbReference type="RefSeq" id="WP_179753661.1">
    <property type="nucleotide sequence ID" value="NZ_JACCBU010000001.1"/>
</dbReference>
<keyword evidence="5 7" id="KW-1133">Transmembrane helix</keyword>
<feature type="transmembrane region" description="Helical" evidence="7">
    <location>
        <begin position="366"/>
        <end position="391"/>
    </location>
</feature>
<evidence type="ECO:0000256" key="2">
    <source>
        <dbReference type="ARBA" id="ARBA00022448"/>
    </source>
</evidence>